<dbReference type="SUPFAM" id="SSF47384">
    <property type="entry name" value="Homodimeric domain of signal transducing histidine kinase"/>
    <property type="match status" value="1"/>
</dbReference>
<dbReference type="SMART" id="SM00387">
    <property type="entry name" value="HATPase_c"/>
    <property type="match status" value="1"/>
</dbReference>
<dbReference type="SUPFAM" id="SSF55874">
    <property type="entry name" value="ATPase domain of HSP90 chaperone/DNA topoisomerase II/histidine kinase"/>
    <property type="match status" value="1"/>
</dbReference>
<dbReference type="PRINTS" id="PR00344">
    <property type="entry name" value="BCTRLSENSOR"/>
</dbReference>
<keyword evidence="6" id="KW-0902">Two-component regulatory system</keyword>
<accession>A0A2I0R0Z8</accession>
<dbReference type="InterPro" id="IPR004358">
    <property type="entry name" value="Sig_transdc_His_kin-like_C"/>
</dbReference>
<dbReference type="Pfam" id="PF00512">
    <property type="entry name" value="HisKA"/>
    <property type="match status" value="1"/>
</dbReference>
<evidence type="ECO:0000256" key="3">
    <source>
        <dbReference type="ARBA" id="ARBA00022553"/>
    </source>
</evidence>
<dbReference type="GO" id="GO:0000155">
    <property type="term" value="F:phosphorelay sensor kinase activity"/>
    <property type="evidence" value="ECO:0007669"/>
    <property type="project" value="InterPro"/>
</dbReference>
<sequence length="349" mass="39778">MRNIKPVHILLIGAIAQIVFVAVLLMVYSTYVVEVSFFYQLIIAVASGLLSFGLGYILLKYFIEDRIQSIYKIIDHGSTVQVAKPKINLNEDIIDKVADESMLWAEERNKEILKLKEQAAFRREFLGNLAHELKTPVFSIQGYILTLLEGGLEDEKVNRKFLERASFATERMTEILEDLDQIMNLEVNKVALKITSFDIVKLTQDIINSFEEQFENKSIIVKLERKYDPIYVLADRPKIAQVFSNLIANSINYSKENGATVIRFEIVNQSLITEVSDNGIGIREKDLPRLFERFYRVEQSRNRNDGGSGLGLAICKHIIESHNETITVKSEFEKGSTFSFSLKLGSKPV</sequence>
<keyword evidence="7" id="KW-0472">Membrane</keyword>
<keyword evidence="7" id="KW-1133">Transmembrane helix</keyword>
<name>A0A2I0R0Z8_9FLAO</name>
<organism evidence="9 10">
    <name type="scientific">Brumimicrobium salinarum</name>
    <dbReference type="NCBI Taxonomy" id="2058658"/>
    <lineage>
        <taxon>Bacteria</taxon>
        <taxon>Pseudomonadati</taxon>
        <taxon>Bacteroidota</taxon>
        <taxon>Flavobacteriia</taxon>
        <taxon>Flavobacteriales</taxon>
        <taxon>Crocinitomicaceae</taxon>
        <taxon>Brumimicrobium</taxon>
    </lineage>
</organism>
<evidence type="ECO:0000256" key="4">
    <source>
        <dbReference type="ARBA" id="ARBA00022679"/>
    </source>
</evidence>
<dbReference type="AlphaFoldDB" id="A0A2I0R0Z8"/>
<evidence type="ECO:0000256" key="1">
    <source>
        <dbReference type="ARBA" id="ARBA00000085"/>
    </source>
</evidence>
<dbReference type="InterPro" id="IPR036890">
    <property type="entry name" value="HATPase_C_sf"/>
</dbReference>
<protein>
    <recommendedName>
        <fullName evidence="2">histidine kinase</fullName>
        <ecNumber evidence="2">2.7.13.3</ecNumber>
    </recommendedName>
</protein>
<evidence type="ECO:0000256" key="6">
    <source>
        <dbReference type="ARBA" id="ARBA00023012"/>
    </source>
</evidence>
<keyword evidence="10" id="KW-1185">Reference proteome</keyword>
<feature type="transmembrane region" description="Helical" evidence="7">
    <location>
        <begin position="37"/>
        <end position="59"/>
    </location>
</feature>
<evidence type="ECO:0000313" key="10">
    <source>
        <dbReference type="Proteomes" id="UP000236654"/>
    </source>
</evidence>
<keyword evidence="5 9" id="KW-0418">Kinase</keyword>
<keyword evidence="3" id="KW-0597">Phosphoprotein</keyword>
<dbReference type="PANTHER" id="PTHR45453">
    <property type="entry name" value="PHOSPHATE REGULON SENSOR PROTEIN PHOR"/>
    <property type="match status" value="1"/>
</dbReference>
<dbReference type="InterPro" id="IPR036097">
    <property type="entry name" value="HisK_dim/P_sf"/>
</dbReference>
<comment type="catalytic activity">
    <reaction evidence="1">
        <text>ATP + protein L-histidine = ADP + protein N-phospho-L-histidine.</text>
        <dbReference type="EC" id="2.7.13.3"/>
    </reaction>
</comment>
<dbReference type="EMBL" id="PJNI01000012">
    <property type="protein sequence ID" value="PKR80237.1"/>
    <property type="molecule type" value="Genomic_DNA"/>
</dbReference>
<evidence type="ECO:0000313" key="9">
    <source>
        <dbReference type="EMBL" id="PKR80237.1"/>
    </source>
</evidence>
<comment type="caution">
    <text evidence="9">The sequence shown here is derived from an EMBL/GenBank/DDBJ whole genome shotgun (WGS) entry which is preliminary data.</text>
</comment>
<dbReference type="CDD" id="cd00082">
    <property type="entry name" value="HisKA"/>
    <property type="match status" value="1"/>
</dbReference>
<keyword evidence="7" id="KW-0812">Transmembrane</keyword>
<dbReference type="PANTHER" id="PTHR45453:SF1">
    <property type="entry name" value="PHOSPHATE REGULON SENSOR PROTEIN PHOR"/>
    <property type="match status" value="1"/>
</dbReference>
<dbReference type="GO" id="GO:0016036">
    <property type="term" value="P:cellular response to phosphate starvation"/>
    <property type="evidence" value="ECO:0007669"/>
    <property type="project" value="TreeGrafter"/>
</dbReference>
<dbReference type="RefSeq" id="WP_101335139.1">
    <property type="nucleotide sequence ID" value="NZ_PJNI01000012.1"/>
</dbReference>
<feature type="transmembrane region" description="Helical" evidence="7">
    <location>
        <begin position="7"/>
        <end position="31"/>
    </location>
</feature>
<dbReference type="OrthoDB" id="9813151at2"/>
<dbReference type="Proteomes" id="UP000236654">
    <property type="component" value="Unassembled WGS sequence"/>
</dbReference>
<dbReference type="InterPro" id="IPR005467">
    <property type="entry name" value="His_kinase_dom"/>
</dbReference>
<dbReference type="Gene3D" id="1.10.287.130">
    <property type="match status" value="1"/>
</dbReference>
<proteinExistence type="predicted"/>
<dbReference type="GO" id="GO:0004721">
    <property type="term" value="F:phosphoprotein phosphatase activity"/>
    <property type="evidence" value="ECO:0007669"/>
    <property type="project" value="TreeGrafter"/>
</dbReference>
<evidence type="ECO:0000259" key="8">
    <source>
        <dbReference type="PROSITE" id="PS50109"/>
    </source>
</evidence>
<dbReference type="InterPro" id="IPR050351">
    <property type="entry name" value="BphY/WalK/GraS-like"/>
</dbReference>
<evidence type="ECO:0000256" key="2">
    <source>
        <dbReference type="ARBA" id="ARBA00012438"/>
    </source>
</evidence>
<feature type="domain" description="Histidine kinase" evidence="8">
    <location>
        <begin position="128"/>
        <end position="346"/>
    </location>
</feature>
<dbReference type="GO" id="GO:0005886">
    <property type="term" value="C:plasma membrane"/>
    <property type="evidence" value="ECO:0007669"/>
    <property type="project" value="TreeGrafter"/>
</dbReference>
<dbReference type="Gene3D" id="3.30.565.10">
    <property type="entry name" value="Histidine kinase-like ATPase, C-terminal domain"/>
    <property type="match status" value="1"/>
</dbReference>
<keyword evidence="4" id="KW-0808">Transferase</keyword>
<dbReference type="FunFam" id="3.30.565.10:FF:000006">
    <property type="entry name" value="Sensor histidine kinase WalK"/>
    <property type="match status" value="1"/>
</dbReference>
<gene>
    <name evidence="9" type="ORF">CW751_11290</name>
</gene>
<dbReference type="EC" id="2.7.13.3" evidence="2"/>
<evidence type="ECO:0000256" key="5">
    <source>
        <dbReference type="ARBA" id="ARBA00022777"/>
    </source>
</evidence>
<dbReference type="InterPro" id="IPR003594">
    <property type="entry name" value="HATPase_dom"/>
</dbReference>
<evidence type="ECO:0000256" key="7">
    <source>
        <dbReference type="SAM" id="Phobius"/>
    </source>
</evidence>
<reference evidence="9 10" key="1">
    <citation type="submission" date="2017-12" db="EMBL/GenBank/DDBJ databases">
        <title>The draft genome sequence of Brumimicrobium saltpan LHR20.</title>
        <authorList>
            <person name="Do Z.-J."/>
            <person name="Luo H.-R."/>
        </authorList>
    </citation>
    <scope>NUCLEOTIDE SEQUENCE [LARGE SCALE GENOMIC DNA]</scope>
    <source>
        <strain evidence="9 10">LHR20</strain>
    </source>
</reference>
<dbReference type="Pfam" id="PF02518">
    <property type="entry name" value="HATPase_c"/>
    <property type="match status" value="1"/>
</dbReference>
<dbReference type="PROSITE" id="PS50109">
    <property type="entry name" value="HIS_KIN"/>
    <property type="match status" value="1"/>
</dbReference>
<dbReference type="InterPro" id="IPR003661">
    <property type="entry name" value="HisK_dim/P_dom"/>
</dbReference>
<dbReference type="SMART" id="SM00388">
    <property type="entry name" value="HisKA"/>
    <property type="match status" value="1"/>
</dbReference>
<dbReference type="CDD" id="cd00075">
    <property type="entry name" value="HATPase"/>
    <property type="match status" value="1"/>
</dbReference>